<feature type="region of interest" description="Disordered" evidence="1">
    <location>
        <begin position="1"/>
        <end position="81"/>
    </location>
</feature>
<reference evidence="3 4" key="1">
    <citation type="journal article" date="2010" name="Nat. Biotechnol.">
        <title>Genome sequence of the model mushroom Schizophyllum commune.</title>
        <authorList>
            <person name="Ohm R.A."/>
            <person name="de Jong J.F."/>
            <person name="Lugones L.G."/>
            <person name="Aerts A."/>
            <person name="Kothe E."/>
            <person name="Stajich J.E."/>
            <person name="de Vries R.P."/>
            <person name="Record E."/>
            <person name="Levasseur A."/>
            <person name="Baker S.E."/>
            <person name="Bartholomew K.A."/>
            <person name="Coutinho P.M."/>
            <person name="Erdmann S."/>
            <person name="Fowler T.J."/>
            <person name="Gathman A.C."/>
            <person name="Lombard V."/>
            <person name="Henrissat B."/>
            <person name="Knabe N."/>
            <person name="Kuees U."/>
            <person name="Lilly W.W."/>
            <person name="Lindquist E."/>
            <person name="Lucas S."/>
            <person name="Magnuson J.K."/>
            <person name="Piumi F."/>
            <person name="Raudaskoski M."/>
            <person name="Salamov A."/>
            <person name="Schmutz J."/>
            <person name="Schwarze F.W.M.R."/>
            <person name="vanKuyk P.A."/>
            <person name="Horton J.S."/>
            <person name="Grigoriev I.V."/>
            <person name="Woesten H.A.B."/>
        </authorList>
    </citation>
    <scope>NUCLEOTIDE SEQUENCE [LARGE SCALE GENOMIC DNA]</scope>
    <source>
        <strain evidence="4">H4-8 / FGSC 9210</strain>
    </source>
</reference>
<evidence type="ECO:0000256" key="1">
    <source>
        <dbReference type="SAM" id="MobiDB-lite"/>
    </source>
</evidence>
<feature type="domain" description="Ribonuclease H1 N-terminal" evidence="2">
    <location>
        <begin position="84"/>
        <end position="118"/>
    </location>
</feature>
<name>D8PM76_SCHCM</name>
<evidence type="ECO:0000259" key="2">
    <source>
        <dbReference type="Pfam" id="PF01693"/>
    </source>
</evidence>
<dbReference type="Gene3D" id="3.40.970.10">
    <property type="entry name" value="Ribonuclease H1, N-terminal domain"/>
    <property type="match status" value="1"/>
</dbReference>
<dbReference type="InParanoid" id="D8PM76"/>
<dbReference type="HOGENOM" id="CLU_1993909_0_0_1"/>
<dbReference type="EMBL" id="GL377302">
    <property type="protein sequence ID" value="EFJ04140.1"/>
    <property type="molecule type" value="Genomic_DNA"/>
</dbReference>
<protein>
    <recommendedName>
        <fullName evidence="2">Ribonuclease H1 N-terminal domain-containing protein</fullName>
    </recommendedName>
</protein>
<keyword evidence="4" id="KW-1185">Reference proteome</keyword>
<dbReference type="SUPFAM" id="SSF55658">
    <property type="entry name" value="L9 N-domain-like"/>
    <property type="match status" value="1"/>
</dbReference>
<dbReference type="InterPro" id="IPR037056">
    <property type="entry name" value="RNase_H1_N_sf"/>
</dbReference>
<dbReference type="OrthoDB" id="3254429at2759"/>
<dbReference type="VEuPathDB" id="FungiDB:SCHCODRAFT_01167635"/>
<dbReference type="InterPro" id="IPR009027">
    <property type="entry name" value="Ribosomal_bL9/RNase_H1_N"/>
</dbReference>
<dbReference type="InterPro" id="IPR011320">
    <property type="entry name" value="RNase_H1_N"/>
</dbReference>
<gene>
    <name evidence="3" type="ORF">SCHCODRAFT_104752</name>
</gene>
<sequence length="125" mass="13400">MADELAESLRRLEIEGDAPPPPYSVSASAATDVPLIATPTPLPTRVLPRSAGRAPDAPSVATTVQPPRNVPATGGGRGRSKRGYVVFVGKRSGVYTTWTACNAQVYRVSHSFHQSYPTDVIGWRR</sequence>
<dbReference type="AlphaFoldDB" id="D8PM76"/>
<organism evidence="4">
    <name type="scientific">Schizophyllum commune (strain H4-8 / FGSC 9210)</name>
    <name type="common">Split gill fungus</name>
    <dbReference type="NCBI Taxonomy" id="578458"/>
    <lineage>
        <taxon>Eukaryota</taxon>
        <taxon>Fungi</taxon>
        <taxon>Dikarya</taxon>
        <taxon>Basidiomycota</taxon>
        <taxon>Agaricomycotina</taxon>
        <taxon>Agaricomycetes</taxon>
        <taxon>Agaricomycetidae</taxon>
        <taxon>Agaricales</taxon>
        <taxon>Schizophyllaceae</taxon>
        <taxon>Schizophyllum</taxon>
    </lineage>
</organism>
<dbReference type="Proteomes" id="UP000007431">
    <property type="component" value="Unassembled WGS sequence"/>
</dbReference>
<feature type="non-terminal residue" evidence="3">
    <location>
        <position position="125"/>
    </location>
</feature>
<dbReference type="Pfam" id="PF01693">
    <property type="entry name" value="Cauli_VI"/>
    <property type="match status" value="1"/>
</dbReference>
<accession>D8PM76</accession>
<proteinExistence type="predicted"/>
<evidence type="ECO:0000313" key="4">
    <source>
        <dbReference type="Proteomes" id="UP000007431"/>
    </source>
</evidence>
<evidence type="ECO:0000313" key="3">
    <source>
        <dbReference type="EMBL" id="EFJ04140.1"/>
    </source>
</evidence>